<evidence type="ECO:0000313" key="2">
    <source>
        <dbReference type="WBParaSite" id="RSKR_0000057700.1"/>
    </source>
</evidence>
<name>A0AC35TH93_9BILA</name>
<reference evidence="2" key="1">
    <citation type="submission" date="2016-11" db="UniProtKB">
        <authorList>
            <consortium name="WormBaseParasite"/>
        </authorList>
    </citation>
    <scope>IDENTIFICATION</scope>
    <source>
        <strain evidence="2">KR3021</strain>
    </source>
</reference>
<protein>
    <submittedName>
        <fullName evidence="2">Neurabin-1</fullName>
    </submittedName>
</protein>
<evidence type="ECO:0000313" key="1">
    <source>
        <dbReference type="Proteomes" id="UP000095286"/>
    </source>
</evidence>
<sequence length="709" mass="79195">MVLFKIRGLSPEPESELDSSKRVKFSSNPIQVYPTHTAEDYDRRNDDVDPVSACAEYELERRLEKMELFDVQLEKGPEGLGVSIIGMGVGADSGLEKLGIFVKNITSGGAVHKNGEIRVCDQIVSVDGISLVGVSQLFAAETLRSTKKNVVFTIGREHNLEDSEVAQLIQQSLEQDRSRNPIMPPQSINHNTPTQIKSNNAYNPPPPVPSSAVNNSHSDNSSIFSKNFMDDTEIKARISTLEVELNDSQKRTEKIQDVLESSRSHCKILEQKYDQARNLLENYQNREKELLEREEIHIEQLRSKDNQYSKLIDQLKNRIDALEKKEATLPQQPIYYSGDFSSLLRKKDSAESKGKESSMGKESSISSANTTLERTPLNQQPRVYPRTNANGMTSSMYSNSGHAFLLQQNTAPQMSQSVYAPNQDKSSDNGSVIGDSKKPNDSKYMSQNSLLSPLPPRTSGNSPQPRISEPASPATSTRFLQNQRRILFPLRKRFAMHSECEFWRPSSVEQGLQVLSWNADDICQLLIQIGLDKYIPEFTINGVNGPKFLELDGSKLKNIGVSNHSDRAIIKKKIKSIKNKIEKERKTLEKMSRQRAVAISNGASNPPQITDVLSPPPPSSNRSVSPGSTAWKRLQYSEVPNVIKTLPGYLIINYFLVAIWVSLAIPAHIFVPSFVIGACGGRIIGELMVLLYPKSYVAWVDLKFILGCM</sequence>
<accession>A0AC35TH93</accession>
<proteinExistence type="predicted"/>
<dbReference type="WBParaSite" id="RSKR_0000057700.1">
    <property type="protein sequence ID" value="RSKR_0000057700.1"/>
    <property type="gene ID" value="RSKR_0000057700"/>
</dbReference>
<dbReference type="Proteomes" id="UP000095286">
    <property type="component" value="Unplaced"/>
</dbReference>
<organism evidence="1 2">
    <name type="scientific">Rhabditophanes sp. KR3021</name>
    <dbReference type="NCBI Taxonomy" id="114890"/>
    <lineage>
        <taxon>Eukaryota</taxon>
        <taxon>Metazoa</taxon>
        <taxon>Ecdysozoa</taxon>
        <taxon>Nematoda</taxon>
        <taxon>Chromadorea</taxon>
        <taxon>Rhabditida</taxon>
        <taxon>Tylenchina</taxon>
        <taxon>Panagrolaimomorpha</taxon>
        <taxon>Strongyloidoidea</taxon>
        <taxon>Alloionematidae</taxon>
        <taxon>Rhabditophanes</taxon>
    </lineage>
</organism>